<evidence type="ECO:0000256" key="1">
    <source>
        <dbReference type="ARBA" id="ARBA00000085"/>
    </source>
</evidence>
<dbReference type="Gene3D" id="2.60.120.260">
    <property type="entry name" value="Galactose-binding domain-like"/>
    <property type="match status" value="1"/>
</dbReference>
<feature type="transmembrane region" description="Helical" evidence="10">
    <location>
        <begin position="318"/>
        <end position="336"/>
    </location>
</feature>
<evidence type="ECO:0000256" key="3">
    <source>
        <dbReference type="ARBA" id="ARBA00012438"/>
    </source>
</evidence>
<organism evidence="12 13">
    <name type="scientific">Alteribacillus persepolensis</name>
    <dbReference type="NCBI Taxonomy" id="568899"/>
    <lineage>
        <taxon>Bacteria</taxon>
        <taxon>Bacillati</taxon>
        <taxon>Bacillota</taxon>
        <taxon>Bacilli</taxon>
        <taxon>Bacillales</taxon>
        <taxon>Bacillaceae</taxon>
        <taxon>Alteribacillus</taxon>
    </lineage>
</organism>
<dbReference type="FunFam" id="3.30.565.10:FF:000006">
    <property type="entry name" value="Sensor histidine kinase WalK"/>
    <property type="match status" value="1"/>
</dbReference>
<keyword evidence="6" id="KW-0547">Nucleotide-binding</keyword>
<dbReference type="GO" id="GO:0000155">
    <property type="term" value="F:phosphorelay sensor kinase activity"/>
    <property type="evidence" value="ECO:0007669"/>
    <property type="project" value="InterPro"/>
</dbReference>
<evidence type="ECO:0000256" key="9">
    <source>
        <dbReference type="ARBA" id="ARBA00023012"/>
    </source>
</evidence>
<evidence type="ECO:0000256" key="8">
    <source>
        <dbReference type="ARBA" id="ARBA00022840"/>
    </source>
</evidence>
<accession>A0A1G8IP79</accession>
<keyword evidence="8" id="KW-0067">ATP-binding</keyword>
<dbReference type="EMBL" id="FNDK01000025">
    <property type="protein sequence ID" value="SDI20724.1"/>
    <property type="molecule type" value="Genomic_DNA"/>
</dbReference>
<evidence type="ECO:0000256" key="10">
    <source>
        <dbReference type="SAM" id="Phobius"/>
    </source>
</evidence>
<dbReference type="SUPFAM" id="SSF47384">
    <property type="entry name" value="Homodimeric domain of signal transducing histidine kinase"/>
    <property type="match status" value="1"/>
</dbReference>
<reference evidence="12 13" key="1">
    <citation type="submission" date="2016-10" db="EMBL/GenBank/DDBJ databases">
        <authorList>
            <person name="de Groot N.N."/>
        </authorList>
    </citation>
    <scope>NUCLEOTIDE SEQUENCE [LARGE SCALE GENOMIC DNA]</scope>
    <source>
        <strain evidence="12 13">DSM 21632</strain>
    </source>
</reference>
<evidence type="ECO:0000256" key="5">
    <source>
        <dbReference type="ARBA" id="ARBA00022679"/>
    </source>
</evidence>
<dbReference type="InterPro" id="IPR005467">
    <property type="entry name" value="His_kinase_dom"/>
</dbReference>
<dbReference type="PANTHER" id="PTHR43711">
    <property type="entry name" value="TWO-COMPONENT HISTIDINE KINASE"/>
    <property type="match status" value="1"/>
</dbReference>
<proteinExistence type="predicted"/>
<dbReference type="SMART" id="SM00388">
    <property type="entry name" value="HisKA"/>
    <property type="match status" value="1"/>
</dbReference>
<feature type="domain" description="Histidine kinase" evidence="11">
    <location>
        <begin position="455"/>
        <end position="677"/>
    </location>
</feature>
<dbReference type="CDD" id="cd00082">
    <property type="entry name" value="HisKA"/>
    <property type="match status" value="1"/>
</dbReference>
<gene>
    <name evidence="12" type="ORF">SAMN05192534_1258</name>
</gene>
<evidence type="ECO:0000256" key="4">
    <source>
        <dbReference type="ARBA" id="ARBA00022553"/>
    </source>
</evidence>
<evidence type="ECO:0000313" key="13">
    <source>
        <dbReference type="Proteomes" id="UP000199163"/>
    </source>
</evidence>
<dbReference type="Pfam" id="PF07695">
    <property type="entry name" value="7TMR-DISM_7TM"/>
    <property type="match status" value="1"/>
</dbReference>
<dbReference type="GO" id="GO:0005886">
    <property type="term" value="C:plasma membrane"/>
    <property type="evidence" value="ECO:0007669"/>
    <property type="project" value="UniProtKB-SubCell"/>
</dbReference>
<sequence>MVIVLRVWFFGVMLILLASCSTGTAIDYKAEGGVLDLRGWNQSEEKIVSLDGEWEFYWKSLDGPGQDKDASSYLHTPGSWQLENEELPHHGYATYRLKVLLPDNQGVYGLYVPSMYSAYQMWVDNEMLASSGQVGTSRADMAPRHLPKTVYFESGDTEVDIWIHVSDFYQRKTGWTEPIQLGSSAVIQAKRDQNVTTEMIFIVSLGAMALYHFGLFAMRPQHRTALYFGGTCAAIMVRTLLLGEVLLMHFLPWLNWEFSLKLEYWSPSVAVLCFILYIDSQFKGEMRNRSKRLLIGALMAFNVFVLLTPARIFTEMMIVLQALCTFGLFYLIIILWKAFYHKKCGAGLHVAAMSFLFVFVIMDILYYNEIIATGETVSIGLFAYLIAQSFYLSREYTNALRQSEALSAHLQKVNQTLEEQVEVRTGKLVKANESLRKANDQLFNMHKARRELMTNISHELNTPLTSIQGYIKAMIDRVVEPGNPKYLELVYNKTVFLDKLIEDLRELSKLDAKTITYQLERTDIAEFMSRLSASYYPEMEKAGIAMRFVNSLSNDADKTYMVELDHIRMEQVISNLLYNAEKFTLPGGRVELELTFDRENHNVCIFVHDTGAGIKKQDLPYVFHRFYKGTVNTHPEEGGGLGLAICKEIVAGHGGHMGVESIEGEGSSFCFTLPVQEIVPSSDSKAQMMEK</sequence>
<feature type="transmembrane region" description="Helical" evidence="10">
    <location>
        <begin position="292"/>
        <end position="312"/>
    </location>
</feature>
<keyword evidence="10" id="KW-0472">Membrane</keyword>
<dbReference type="Pfam" id="PF00512">
    <property type="entry name" value="HisKA"/>
    <property type="match status" value="1"/>
</dbReference>
<dbReference type="Pfam" id="PF02518">
    <property type="entry name" value="HATPase_c"/>
    <property type="match status" value="1"/>
</dbReference>
<dbReference type="Gene3D" id="3.30.565.10">
    <property type="entry name" value="Histidine kinase-like ATPase, C-terminal domain"/>
    <property type="match status" value="1"/>
</dbReference>
<dbReference type="InterPro" id="IPR003594">
    <property type="entry name" value="HATPase_dom"/>
</dbReference>
<dbReference type="STRING" id="568899.SAMN05192534_1258"/>
<keyword evidence="4" id="KW-0597">Phosphoprotein</keyword>
<keyword evidence="13" id="KW-1185">Reference proteome</keyword>
<evidence type="ECO:0000256" key="2">
    <source>
        <dbReference type="ARBA" id="ARBA00004651"/>
    </source>
</evidence>
<dbReference type="AlphaFoldDB" id="A0A1G8IP79"/>
<evidence type="ECO:0000256" key="7">
    <source>
        <dbReference type="ARBA" id="ARBA00022777"/>
    </source>
</evidence>
<dbReference type="InterPro" id="IPR050736">
    <property type="entry name" value="Sensor_HK_Regulatory"/>
</dbReference>
<evidence type="ECO:0000256" key="6">
    <source>
        <dbReference type="ARBA" id="ARBA00022741"/>
    </source>
</evidence>
<dbReference type="InterPro" id="IPR011623">
    <property type="entry name" value="7TMR_DISM_rcpt_extracell_dom1"/>
</dbReference>
<comment type="subcellular location">
    <subcellularLocation>
        <location evidence="2">Cell membrane</location>
        <topology evidence="2">Multi-pass membrane protein</topology>
    </subcellularLocation>
</comment>
<name>A0A1G8IP79_9BACI</name>
<dbReference type="InterPro" id="IPR004358">
    <property type="entry name" value="Sig_transdc_His_kin-like_C"/>
</dbReference>
<dbReference type="PROSITE" id="PS50109">
    <property type="entry name" value="HIS_KIN"/>
    <property type="match status" value="1"/>
</dbReference>
<dbReference type="Gene3D" id="1.10.287.130">
    <property type="match status" value="1"/>
</dbReference>
<keyword evidence="10" id="KW-1133">Transmembrane helix</keyword>
<dbReference type="GO" id="GO:0005524">
    <property type="term" value="F:ATP binding"/>
    <property type="evidence" value="ECO:0007669"/>
    <property type="project" value="UniProtKB-KW"/>
</dbReference>
<keyword evidence="5" id="KW-0808">Transferase</keyword>
<keyword evidence="7 12" id="KW-0418">Kinase</keyword>
<dbReference type="SUPFAM" id="SSF55874">
    <property type="entry name" value="ATPase domain of HSP90 chaperone/DNA topoisomerase II/histidine kinase"/>
    <property type="match status" value="1"/>
</dbReference>
<feature type="transmembrane region" description="Helical" evidence="10">
    <location>
        <begin position="348"/>
        <end position="367"/>
    </location>
</feature>
<dbReference type="InterPro" id="IPR003661">
    <property type="entry name" value="HisK_dim/P_dom"/>
</dbReference>
<protein>
    <recommendedName>
        <fullName evidence="3">histidine kinase</fullName>
        <ecNumber evidence="3">2.7.13.3</ecNumber>
    </recommendedName>
</protein>
<feature type="transmembrane region" description="Helical" evidence="10">
    <location>
        <begin position="225"/>
        <end position="252"/>
    </location>
</feature>
<keyword evidence="9" id="KW-0902">Two-component regulatory system</keyword>
<feature type="transmembrane region" description="Helical" evidence="10">
    <location>
        <begin position="199"/>
        <end position="218"/>
    </location>
</feature>
<dbReference type="SUPFAM" id="SSF49785">
    <property type="entry name" value="Galactose-binding domain-like"/>
    <property type="match status" value="1"/>
</dbReference>
<dbReference type="EC" id="2.7.13.3" evidence="3"/>
<feature type="transmembrane region" description="Helical" evidence="10">
    <location>
        <begin position="373"/>
        <end position="392"/>
    </location>
</feature>
<dbReference type="InterPro" id="IPR036890">
    <property type="entry name" value="HATPase_C_sf"/>
</dbReference>
<keyword evidence="10" id="KW-0812">Transmembrane</keyword>
<feature type="transmembrane region" description="Helical" evidence="10">
    <location>
        <begin position="264"/>
        <end position="280"/>
    </location>
</feature>
<dbReference type="PROSITE" id="PS51257">
    <property type="entry name" value="PROKAR_LIPOPROTEIN"/>
    <property type="match status" value="1"/>
</dbReference>
<evidence type="ECO:0000259" key="11">
    <source>
        <dbReference type="PROSITE" id="PS50109"/>
    </source>
</evidence>
<dbReference type="CDD" id="cd00075">
    <property type="entry name" value="HATPase"/>
    <property type="match status" value="1"/>
</dbReference>
<comment type="catalytic activity">
    <reaction evidence="1">
        <text>ATP + protein L-histidine = ADP + protein N-phospho-L-histidine.</text>
        <dbReference type="EC" id="2.7.13.3"/>
    </reaction>
</comment>
<dbReference type="PANTHER" id="PTHR43711:SF1">
    <property type="entry name" value="HISTIDINE KINASE 1"/>
    <property type="match status" value="1"/>
</dbReference>
<dbReference type="PRINTS" id="PR00344">
    <property type="entry name" value="BCTRLSENSOR"/>
</dbReference>
<evidence type="ECO:0000313" key="12">
    <source>
        <dbReference type="EMBL" id="SDI20724.1"/>
    </source>
</evidence>
<dbReference type="SMART" id="SM00387">
    <property type="entry name" value="HATPase_c"/>
    <property type="match status" value="1"/>
</dbReference>
<dbReference type="InterPro" id="IPR008979">
    <property type="entry name" value="Galactose-bd-like_sf"/>
</dbReference>
<dbReference type="InterPro" id="IPR036097">
    <property type="entry name" value="HisK_dim/P_sf"/>
</dbReference>
<dbReference type="Proteomes" id="UP000199163">
    <property type="component" value="Unassembled WGS sequence"/>
</dbReference>